<evidence type="ECO:0000313" key="3">
    <source>
        <dbReference type="Proteomes" id="UP000294498"/>
    </source>
</evidence>
<proteinExistence type="predicted"/>
<dbReference type="InterPro" id="IPR036390">
    <property type="entry name" value="WH_DNA-bd_sf"/>
</dbReference>
<sequence>MDFKELDPILHSQLRLAVMSLLIGVKEAEFTFLKEKTSATAGNLSVQLNKLKEAGYVEIVKQFKNNYPQTMCKVTPAGIAAFEEYVKALQTYLPK</sequence>
<dbReference type="PANTHER" id="PTHR37318">
    <property type="entry name" value="BSL7504 PROTEIN"/>
    <property type="match status" value="1"/>
</dbReference>
<dbReference type="InterPro" id="IPR027395">
    <property type="entry name" value="WH_DNA-bd_dom"/>
</dbReference>
<dbReference type="Proteomes" id="UP000294498">
    <property type="component" value="Unassembled WGS sequence"/>
</dbReference>
<accession>A0A4V3GLM8</accession>
<gene>
    <name evidence="2" type="ORF">EDB95_1160</name>
</gene>
<dbReference type="PANTHER" id="PTHR37318:SF1">
    <property type="entry name" value="BSL7504 PROTEIN"/>
    <property type="match status" value="1"/>
</dbReference>
<comment type="caution">
    <text evidence="2">The sequence shown here is derived from an EMBL/GenBank/DDBJ whole genome shotgun (WGS) entry which is preliminary data.</text>
</comment>
<feature type="domain" description="Winged helix DNA-binding" evidence="1">
    <location>
        <begin position="14"/>
        <end position="93"/>
    </location>
</feature>
<dbReference type="Gene3D" id="1.10.10.10">
    <property type="entry name" value="Winged helix-like DNA-binding domain superfamily/Winged helix DNA-binding domain"/>
    <property type="match status" value="1"/>
</dbReference>
<evidence type="ECO:0000313" key="2">
    <source>
        <dbReference type="EMBL" id="TDX00143.1"/>
    </source>
</evidence>
<dbReference type="Pfam" id="PF13601">
    <property type="entry name" value="HTH_34"/>
    <property type="match status" value="1"/>
</dbReference>
<dbReference type="EMBL" id="SODV01000001">
    <property type="protein sequence ID" value="TDX00143.1"/>
    <property type="molecule type" value="Genomic_DNA"/>
</dbReference>
<protein>
    <submittedName>
        <fullName evidence="2">Transcriptional regulator</fullName>
    </submittedName>
</protein>
<dbReference type="SUPFAM" id="SSF46785">
    <property type="entry name" value="Winged helix' DNA-binding domain"/>
    <property type="match status" value="1"/>
</dbReference>
<dbReference type="AlphaFoldDB" id="A0A4V3GLM8"/>
<evidence type="ECO:0000259" key="1">
    <source>
        <dbReference type="Pfam" id="PF13601"/>
    </source>
</evidence>
<organism evidence="2 3">
    <name type="scientific">Dinghuibacter silviterrae</name>
    <dbReference type="NCBI Taxonomy" id="1539049"/>
    <lineage>
        <taxon>Bacteria</taxon>
        <taxon>Pseudomonadati</taxon>
        <taxon>Bacteroidota</taxon>
        <taxon>Chitinophagia</taxon>
        <taxon>Chitinophagales</taxon>
        <taxon>Chitinophagaceae</taxon>
        <taxon>Dinghuibacter</taxon>
    </lineage>
</organism>
<dbReference type="OrthoDB" id="9800369at2"/>
<keyword evidence="3" id="KW-1185">Reference proteome</keyword>
<dbReference type="InterPro" id="IPR036388">
    <property type="entry name" value="WH-like_DNA-bd_sf"/>
</dbReference>
<reference evidence="2 3" key="1">
    <citation type="submission" date="2019-03" db="EMBL/GenBank/DDBJ databases">
        <title>Genomic Encyclopedia of Type Strains, Phase IV (KMG-IV): sequencing the most valuable type-strain genomes for metagenomic binning, comparative biology and taxonomic classification.</title>
        <authorList>
            <person name="Goeker M."/>
        </authorList>
    </citation>
    <scope>NUCLEOTIDE SEQUENCE [LARGE SCALE GENOMIC DNA]</scope>
    <source>
        <strain evidence="2 3">DSM 100059</strain>
    </source>
</reference>
<name>A0A4V3GLM8_9BACT</name>